<sequence>MIVLQLTKKLAAELKAPLADKPDAFRPLYGWHAHYFVSKRRKCVLLMNNETSYNFMIFGLVQKDFKRFNALVAEHLSKNLLADGMDQVQIDQYLQSFGDIHYSPTSDRSILSQINEVIMYAQHRMEDMTEVDESGIYQINRFLNRYVFLKLSKYSREIMKDALDGLSLEKSTAGNQESMVTDEKNVEDIGKNEKNVEDIGKNKKNVENIEKNEKNEKNERKEKSSKEKKNAGKQEGNTGAISMAAMKKWLAIPENTRREYTKNAWCWKCSDEATIKDYSVELDKHGIILEGKCASCDSEISRYIEN</sequence>
<dbReference type="Pfam" id="PF22016">
    <property type="entry name" value="DUF6933"/>
    <property type="match status" value="1"/>
</dbReference>
<dbReference type="EMBL" id="JAGGLB010000038">
    <property type="protein sequence ID" value="MBP1995717.1"/>
    <property type="molecule type" value="Genomic_DNA"/>
</dbReference>
<evidence type="ECO:0000313" key="4">
    <source>
        <dbReference type="Proteomes" id="UP001519287"/>
    </source>
</evidence>
<comment type="caution">
    <text evidence="3">The sequence shown here is derived from an EMBL/GenBank/DDBJ whole genome shotgun (WGS) entry which is preliminary data.</text>
</comment>
<protein>
    <recommendedName>
        <fullName evidence="2">DUF6933 domain-containing protein</fullName>
    </recommendedName>
</protein>
<organism evidence="3 4">
    <name type="scientific">Paenibacillus eucommiae</name>
    <dbReference type="NCBI Taxonomy" id="1355755"/>
    <lineage>
        <taxon>Bacteria</taxon>
        <taxon>Bacillati</taxon>
        <taxon>Bacillota</taxon>
        <taxon>Bacilli</taxon>
        <taxon>Bacillales</taxon>
        <taxon>Paenibacillaceae</taxon>
        <taxon>Paenibacillus</taxon>
    </lineage>
</organism>
<dbReference type="InterPro" id="IPR053864">
    <property type="entry name" value="DUF6933"/>
</dbReference>
<dbReference type="RefSeq" id="WP_209977505.1">
    <property type="nucleotide sequence ID" value="NZ_JAGGLB010000038.1"/>
</dbReference>
<keyword evidence="4" id="KW-1185">Reference proteome</keyword>
<feature type="compositionally biased region" description="Basic and acidic residues" evidence="1">
    <location>
        <begin position="181"/>
        <end position="232"/>
    </location>
</feature>
<dbReference type="Proteomes" id="UP001519287">
    <property type="component" value="Unassembled WGS sequence"/>
</dbReference>
<name>A0ABS4J7B8_9BACL</name>
<evidence type="ECO:0000313" key="3">
    <source>
        <dbReference type="EMBL" id="MBP1995717.1"/>
    </source>
</evidence>
<reference evidence="3 4" key="1">
    <citation type="submission" date="2021-03" db="EMBL/GenBank/DDBJ databases">
        <title>Genomic Encyclopedia of Type Strains, Phase IV (KMG-IV): sequencing the most valuable type-strain genomes for metagenomic binning, comparative biology and taxonomic classification.</title>
        <authorList>
            <person name="Goeker M."/>
        </authorList>
    </citation>
    <scope>NUCLEOTIDE SEQUENCE [LARGE SCALE GENOMIC DNA]</scope>
    <source>
        <strain evidence="3 4">DSM 26048</strain>
    </source>
</reference>
<evidence type="ECO:0000256" key="1">
    <source>
        <dbReference type="SAM" id="MobiDB-lite"/>
    </source>
</evidence>
<feature type="region of interest" description="Disordered" evidence="1">
    <location>
        <begin position="172"/>
        <end position="238"/>
    </location>
</feature>
<feature type="domain" description="DUF6933" evidence="2">
    <location>
        <begin position="4"/>
        <end position="149"/>
    </location>
</feature>
<proteinExistence type="predicted"/>
<evidence type="ECO:0000259" key="2">
    <source>
        <dbReference type="Pfam" id="PF22016"/>
    </source>
</evidence>
<gene>
    <name evidence="3" type="ORF">J2Z66_007359</name>
</gene>
<accession>A0ABS4J7B8</accession>